<reference evidence="12 13" key="1">
    <citation type="journal article" date="2014" name="Science">
        <title>Plant genetics. Early allopolyploid evolution in the post-Neolithic Brassica napus oilseed genome.</title>
        <authorList>
            <person name="Chalhoub B."/>
            <person name="Denoeud F."/>
            <person name="Liu S."/>
            <person name="Parkin I.A."/>
            <person name="Tang H."/>
            <person name="Wang X."/>
            <person name="Chiquet J."/>
            <person name="Belcram H."/>
            <person name="Tong C."/>
            <person name="Samans B."/>
            <person name="Correa M."/>
            <person name="Da Silva C."/>
            <person name="Just J."/>
            <person name="Falentin C."/>
            <person name="Koh C.S."/>
            <person name="Le Clainche I."/>
            <person name="Bernard M."/>
            <person name="Bento P."/>
            <person name="Noel B."/>
            <person name="Labadie K."/>
            <person name="Alberti A."/>
            <person name="Charles M."/>
            <person name="Arnaud D."/>
            <person name="Guo H."/>
            <person name="Daviaud C."/>
            <person name="Alamery S."/>
            <person name="Jabbari K."/>
            <person name="Zhao M."/>
            <person name="Edger P.P."/>
            <person name="Chelaifa H."/>
            <person name="Tack D."/>
            <person name="Lassalle G."/>
            <person name="Mestiri I."/>
            <person name="Schnel N."/>
            <person name="Le Paslier M.C."/>
            <person name="Fan G."/>
            <person name="Renault V."/>
            <person name="Bayer P.E."/>
            <person name="Golicz A.A."/>
            <person name="Manoli S."/>
            <person name="Lee T.H."/>
            <person name="Thi V.H."/>
            <person name="Chalabi S."/>
            <person name="Hu Q."/>
            <person name="Fan C."/>
            <person name="Tollenaere R."/>
            <person name="Lu Y."/>
            <person name="Battail C."/>
            <person name="Shen J."/>
            <person name="Sidebottom C.H."/>
            <person name="Wang X."/>
            <person name="Canaguier A."/>
            <person name="Chauveau A."/>
            <person name="Berard A."/>
            <person name="Deniot G."/>
            <person name="Guan M."/>
            <person name="Liu Z."/>
            <person name="Sun F."/>
            <person name="Lim Y.P."/>
            <person name="Lyons E."/>
            <person name="Town C.D."/>
            <person name="Bancroft I."/>
            <person name="Wang X."/>
            <person name="Meng J."/>
            <person name="Ma J."/>
            <person name="Pires J.C."/>
            <person name="King G.J."/>
            <person name="Brunel D."/>
            <person name="Delourme R."/>
            <person name="Renard M."/>
            <person name="Aury J.M."/>
            <person name="Adams K.L."/>
            <person name="Batley J."/>
            <person name="Snowdon R.J."/>
            <person name="Tost J."/>
            <person name="Edwards D."/>
            <person name="Zhou Y."/>
            <person name="Hua W."/>
            <person name="Sharpe A.G."/>
            <person name="Paterson A.H."/>
            <person name="Guan C."/>
            <person name="Wincker P."/>
        </authorList>
    </citation>
    <scope>NUCLEOTIDE SEQUENCE [LARGE SCALE GENOMIC DNA]</scope>
    <source>
        <strain evidence="13">cv. Darmor-bzh</strain>
    </source>
</reference>
<keyword evidence="8" id="KW-0256">Endoplasmic reticulum</keyword>
<dbReference type="AlphaFoldDB" id="A0A078HFT5"/>
<evidence type="ECO:0000313" key="13">
    <source>
        <dbReference type="Proteomes" id="UP000028999"/>
    </source>
</evidence>
<accession>A0A078HFT5</accession>
<dbReference type="GO" id="GO:1990529">
    <property type="term" value="C:glycosylphosphatidylinositol-mannosyltransferase I complex"/>
    <property type="evidence" value="ECO:0000318"/>
    <property type="project" value="GO_Central"/>
</dbReference>
<keyword evidence="9" id="KW-1133">Transmembrane helix</keyword>
<dbReference type="Proteomes" id="UP000028999">
    <property type="component" value="Unassembled WGS sequence"/>
</dbReference>
<dbReference type="GO" id="GO:0006506">
    <property type="term" value="P:GPI anchor biosynthetic process"/>
    <property type="evidence" value="ECO:0000318"/>
    <property type="project" value="GO_Central"/>
</dbReference>
<keyword evidence="13" id="KW-1185">Reference proteome</keyword>
<evidence type="ECO:0000256" key="6">
    <source>
        <dbReference type="ARBA" id="ARBA00022679"/>
    </source>
</evidence>
<evidence type="ECO:0000256" key="3">
    <source>
        <dbReference type="ARBA" id="ARBA00011071"/>
    </source>
</evidence>
<evidence type="ECO:0000256" key="9">
    <source>
        <dbReference type="ARBA" id="ARBA00022989"/>
    </source>
</evidence>
<proteinExistence type="inferred from homology"/>
<comment type="similarity">
    <text evidence="3">Belongs to the PIGM family.</text>
</comment>
<evidence type="ECO:0000256" key="2">
    <source>
        <dbReference type="ARBA" id="ARBA00004687"/>
    </source>
</evidence>
<dbReference type="GO" id="GO:0005789">
    <property type="term" value="C:endoplasmic reticulum membrane"/>
    <property type="evidence" value="ECO:0007669"/>
    <property type="project" value="UniProtKB-SubCell"/>
</dbReference>
<protein>
    <recommendedName>
        <fullName evidence="11">GPI mannosyltransferase I</fullName>
    </recommendedName>
</protein>
<dbReference type="EMBL" id="LK032358">
    <property type="protein sequence ID" value="CDY35668.1"/>
    <property type="molecule type" value="Genomic_DNA"/>
</dbReference>
<keyword evidence="4" id="KW-0337">GPI-anchor biosynthesis</keyword>
<organism evidence="12 13">
    <name type="scientific">Brassica napus</name>
    <name type="common">Rape</name>
    <dbReference type="NCBI Taxonomy" id="3708"/>
    <lineage>
        <taxon>Eukaryota</taxon>
        <taxon>Viridiplantae</taxon>
        <taxon>Streptophyta</taxon>
        <taxon>Embryophyta</taxon>
        <taxon>Tracheophyta</taxon>
        <taxon>Spermatophyta</taxon>
        <taxon>Magnoliopsida</taxon>
        <taxon>eudicotyledons</taxon>
        <taxon>Gunneridae</taxon>
        <taxon>Pentapetalae</taxon>
        <taxon>rosids</taxon>
        <taxon>malvids</taxon>
        <taxon>Brassicales</taxon>
        <taxon>Brassicaceae</taxon>
        <taxon>Brassiceae</taxon>
        <taxon>Brassica</taxon>
    </lineage>
</organism>
<dbReference type="GO" id="GO:0051751">
    <property type="term" value="F:alpha-1,4-mannosyltransferase activity"/>
    <property type="evidence" value="ECO:0007669"/>
    <property type="project" value="InterPro"/>
</dbReference>
<gene>
    <name evidence="12" type="primary">BnaC02g09340D</name>
    <name evidence="12" type="ORF">GSBRNA2T00059068001</name>
</gene>
<dbReference type="STRING" id="3708.A0A078HFT5"/>
<evidence type="ECO:0000256" key="4">
    <source>
        <dbReference type="ARBA" id="ARBA00022502"/>
    </source>
</evidence>
<keyword evidence="7" id="KW-0812">Transmembrane</keyword>
<keyword evidence="5" id="KW-0328">Glycosyltransferase</keyword>
<comment type="pathway">
    <text evidence="2">Glycolipid biosynthesis; glycosylphosphatidylinositol-anchor biosynthesis.</text>
</comment>
<dbReference type="PANTHER" id="PTHR12886:SF0">
    <property type="entry name" value="GPI MANNOSYLTRANSFERASE 1"/>
    <property type="match status" value="1"/>
</dbReference>
<comment type="subcellular location">
    <subcellularLocation>
        <location evidence="1">Endoplasmic reticulum membrane</location>
        <topology evidence="1">Multi-pass membrane protein</topology>
    </subcellularLocation>
</comment>
<dbReference type="PANTHER" id="PTHR12886">
    <property type="entry name" value="PIG-M MANNOSYLTRANSFERASE"/>
    <property type="match status" value="1"/>
</dbReference>
<evidence type="ECO:0000256" key="11">
    <source>
        <dbReference type="ARBA" id="ARBA00032997"/>
    </source>
</evidence>
<evidence type="ECO:0000256" key="1">
    <source>
        <dbReference type="ARBA" id="ARBA00004477"/>
    </source>
</evidence>
<evidence type="ECO:0000313" key="12">
    <source>
        <dbReference type="EMBL" id="CDY35668.1"/>
    </source>
</evidence>
<keyword evidence="6" id="KW-0808">Transferase</keyword>
<dbReference type="PaxDb" id="3708-A0A078HFT5"/>
<dbReference type="GO" id="GO:0000030">
    <property type="term" value="F:mannosyltransferase activity"/>
    <property type="evidence" value="ECO:0000318"/>
    <property type="project" value="GO_Central"/>
</dbReference>
<evidence type="ECO:0000256" key="7">
    <source>
        <dbReference type="ARBA" id="ARBA00022692"/>
    </source>
</evidence>
<dbReference type="UniPathway" id="UPA00196"/>
<evidence type="ECO:0000256" key="5">
    <source>
        <dbReference type="ARBA" id="ARBA00022676"/>
    </source>
</evidence>
<evidence type="ECO:0000256" key="8">
    <source>
        <dbReference type="ARBA" id="ARBA00022824"/>
    </source>
</evidence>
<dbReference type="InterPro" id="IPR007704">
    <property type="entry name" value="PIG-M"/>
</dbReference>
<sequence length="201" mass="22484">MSRGGSDKTDESLKRTNLMNFRSLLVSSMLLRVFLIIYGEWQDAHMEVRYTDIDYTVFSDAASLMASGESPYKRTTYRYSPLLALLLVPNTIIHRSWGKFIFSASGMLLSLKPSKIQPFISDALAVDLGTMVFSREIRAVQQCAHALETTIVVVNNVSTQRKNVRIERKKTKLDNVSTRERILTGTSSSIGKGLTVVNSAI</sequence>
<dbReference type="GO" id="GO:0004376">
    <property type="term" value="F:GPI mannosyltransferase activity"/>
    <property type="evidence" value="ECO:0007669"/>
    <property type="project" value="InterPro"/>
</dbReference>
<name>A0A078HFT5_BRANA</name>
<keyword evidence="10" id="KW-0472">Membrane</keyword>
<evidence type="ECO:0000256" key="10">
    <source>
        <dbReference type="ARBA" id="ARBA00023136"/>
    </source>
</evidence>
<dbReference type="Gramene" id="CDY35668">
    <property type="protein sequence ID" value="CDY35668"/>
    <property type="gene ID" value="GSBRNA2T00059068001"/>
</dbReference>